<evidence type="ECO:0000313" key="15">
    <source>
        <dbReference type="EMBL" id="CBI07540.1"/>
    </source>
</evidence>
<evidence type="ECO:0000256" key="8">
    <source>
        <dbReference type="ARBA" id="ARBA00023002"/>
    </source>
</evidence>
<dbReference type="InterPro" id="IPR026877">
    <property type="entry name" value="DXPR_C"/>
</dbReference>
<keyword evidence="15" id="KW-0413">Isomerase</keyword>
<dbReference type="InterPro" id="IPR013644">
    <property type="entry name" value="DXP_reductoisomerase_C"/>
</dbReference>
<evidence type="ECO:0000259" key="14">
    <source>
        <dbReference type="Pfam" id="PF13288"/>
    </source>
</evidence>
<dbReference type="SUPFAM" id="SSF55347">
    <property type="entry name" value="Glyceraldehyde-3-phosphate dehydrogenase-like, C-terminal domain"/>
    <property type="match status" value="1"/>
</dbReference>
<evidence type="ECO:0000256" key="1">
    <source>
        <dbReference type="ARBA" id="ARBA00001936"/>
    </source>
</evidence>
<evidence type="ECO:0000256" key="2">
    <source>
        <dbReference type="ARBA" id="ARBA00001946"/>
    </source>
</evidence>
<comment type="caution">
    <text evidence="15">The sequence shown here is derived from an EMBL/GenBank/DDBJ whole genome shotgun (WGS) entry which is preliminary data.</text>
</comment>
<comment type="cofactor">
    <cofactor evidence="1">
        <name>Mn(2+)</name>
        <dbReference type="ChEBI" id="CHEBI:29035"/>
    </cofactor>
</comment>
<gene>
    <name evidence="15" type="primary">dxr</name>
    <name evidence="15" type="ORF">CARN6_0890</name>
</gene>
<comment type="similarity">
    <text evidence="4">Belongs to the DXR family.</text>
</comment>
<dbReference type="Gene3D" id="1.10.1740.10">
    <property type="match status" value="1"/>
</dbReference>
<organism evidence="15">
    <name type="scientific">mine drainage metagenome</name>
    <dbReference type="NCBI Taxonomy" id="410659"/>
    <lineage>
        <taxon>unclassified sequences</taxon>
        <taxon>metagenomes</taxon>
        <taxon>ecological metagenomes</taxon>
    </lineage>
</organism>
<dbReference type="Pfam" id="PF13288">
    <property type="entry name" value="DXPR_C"/>
    <property type="match status" value="1"/>
</dbReference>
<evidence type="ECO:0000256" key="7">
    <source>
        <dbReference type="ARBA" id="ARBA00022857"/>
    </source>
</evidence>
<dbReference type="PIRSF" id="PIRSF006205">
    <property type="entry name" value="Dxp_reductismrs"/>
    <property type="match status" value="1"/>
</dbReference>
<dbReference type="FunFam" id="3.40.50.720:FF:000045">
    <property type="entry name" value="1-deoxy-D-xylulose 5-phosphate reductoisomerase"/>
    <property type="match status" value="1"/>
</dbReference>
<dbReference type="EMBL" id="CABQ01000104">
    <property type="protein sequence ID" value="CBI07540.1"/>
    <property type="molecule type" value="Genomic_DNA"/>
</dbReference>
<dbReference type="EC" id="1.1.1.267" evidence="5"/>
<dbReference type="GO" id="GO:0016853">
    <property type="term" value="F:isomerase activity"/>
    <property type="evidence" value="ECO:0007669"/>
    <property type="project" value="UniProtKB-KW"/>
</dbReference>
<keyword evidence="9" id="KW-0464">Manganese</keyword>
<comment type="pathway">
    <text evidence="3">Isoprenoid biosynthesis; isopentenyl diphosphate biosynthesis via DXP pathway; isopentenyl diphosphate from 1-deoxy-D-xylulose 5-phosphate: step 1/6.</text>
</comment>
<comment type="cofactor">
    <cofactor evidence="2">
        <name>Mg(2+)</name>
        <dbReference type="ChEBI" id="CHEBI:18420"/>
    </cofactor>
</comment>
<dbReference type="NCBIfam" id="TIGR00243">
    <property type="entry name" value="Dxr"/>
    <property type="match status" value="1"/>
</dbReference>
<proteinExistence type="inferred from homology"/>
<comment type="catalytic activity">
    <reaction evidence="11">
        <text>2-C-methyl-D-erythritol 4-phosphate + NADP(+) = 1-deoxy-D-xylulose 5-phosphate + NADPH + H(+)</text>
        <dbReference type="Rhea" id="RHEA:13717"/>
        <dbReference type="ChEBI" id="CHEBI:15378"/>
        <dbReference type="ChEBI" id="CHEBI:57783"/>
        <dbReference type="ChEBI" id="CHEBI:57792"/>
        <dbReference type="ChEBI" id="CHEBI:58262"/>
        <dbReference type="ChEBI" id="CHEBI:58349"/>
        <dbReference type="EC" id="1.1.1.267"/>
    </reaction>
    <physiologicalReaction direction="right-to-left" evidence="11">
        <dbReference type="Rhea" id="RHEA:13719"/>
    </physiologicalReaction>
</comment>
<dbReference type="GO" id="GO:0030145">
    <property type="term" value="F:manganese ion binding"/>
    <property type="evidence" value="ECO:0007669"/>
    <property type="project" value="TreeGrafter"/>
</dbReference>
<feature type="domain" description="DXP reductoisomerase C-terminal" evidence="14">
    <location>
        <begin position="263"/>
        <end position="377"/>
    </location>
</feature>
<dbReference type="Gene3D" id="3.40.50.720">
    <property type="entry name" value="NAD(P)-binding Rossmann-like Domain"/>
    <property type="match status" value="1"/>
</dbReference>
<evidence type="ECO:0000256" key="5">
    <source>
        <dbReference type="ARBA" id="ARBA00012366"/>
    </source>
</evidence>
<evidence type="ECO:0000256" key="10">
    <source>
        <dbReference type="ARBA" id="ARBA00023229"/>
    </source>
</evidence>
<feature type="domain" description="1-deoxy-D-xylulose 5-phosphate reductoisomerase C-terminal" evidence="13">
    <location>
        <begin position="147"/>
        <end position="230"/>
    </location>
</feature>
<dbReference type="HAMAP" id="MF_00183">
    <property type="entry name" value="DXP_reductoisom"/>
    <property type="match status" value="1"/>
</dbReference>
<feature type="domain" description="1-deoxy-D-xylulose 5-phosphate reductoisomerase N-terminal" evidence="12">
    <location>
        <begin position="4"/>
        <end position="133"/>
    </location>
</feature>
<dbReference type="InterPro" id="IPR036169">
    <property type="entry name" value="DXPR_C_sf"/>
</dbReference>
<keyword evidence="7" id="KW-0521">NADP</keyword>
<sequence length="397" mass="42764">MKRLAILGSTGSIGQSTLSIVEAYPERYAVATLAAGRNVKLAFQQAARWRPRMVSLATEELAAELAAQLRGAGVTGVEVVWGTAGSVACATHREVDFVVSAIVGVAGLEATHAAILAGKPIGLANKECMVAAGEILTRAARERNVPLLPIDSEHNAVHQCLRAGTPAEVRFVWLTASGGPFRRLPLEDFAGITPEQALKHPTWVMGQRITIDSATMLNKGLEIIEACRLFDIPPSQVRVTVHPQSTVHSLVEYVDGSILAQISVTDMRLPILYALAYPERPASTLTFDLASLAHLDFEQPDFERFPCLRLAYEAAEKGGAHCIALNASDEIAVEAFLCRRIPFPGIPRTIEKVLEMTPESHPQTIAEVLSVDSQARERAGEVIAAASFAVERLPVSQ</sequence>
<dbReference type="GO" id="GO:0051484">
    <property type="term" value="P:isopentenyl diphosphate biosynthetic process, methylerythritol 4-phosphate pathway involved in terpenoid biosynthetic process"/>
    <property type="evidence" value="ECO:0007669"/>
    <property type="project" value="TreeGrafter"/>
</dbReference>
<dbReference type="UniPathway" id="UPA00056">
    <property type="reaction ID" value="UER00092"/>
</dbReference>
<dbReference type="SUPFAM" id="SSF69055">
    <property type="entry name" value="1-deoxy-D-xylulose-5-phosphate reductoisomerase, C-terminal domain"/>
    <property type="match status" value="1"/>
</dbReference>
<reference evidence="15" key="1">
    <citation type="submission" date="2009-10" db="EMBL/GenBank/DDBJ databases">
        <title>Diversity of trophic interactions inside an arsenic-rich microbial ecosystem.</title>
        <authorList>
            <person name="Bertin P.N."/>
            <person name="Heinrich-Salmeron A."/>
            <person name="Pelletier E."/>
            <person name="Goulhen-Chollet F."/>
            <person name="Arsene-Ploetze F."/>
            <person name="Gallien S."/>
            <person name="Calteau A."/>
            <person name="Vallenet D."/>
            <person name="Casiot C."/>
            <person name="Chane-Woon-Ming B."/>
            <person name="Giloteaux L."/>
            <person name="Barakat M."/>
            <person name="Bonnefoy V."/>
            <person name="Bruneel O."/>
            <person name="Chandler M."/>
            <person name="Cleiss J."/>
            <person name="Duran R."/>
            <person name="Elbaz-Poulichet F."/>
            <person name="Fonknechten N."/>
            <person name="Lauga B."/>
            <person name="Mornico D."/>
            <person name="Ortet P."/>
            <person name="Schaeffer C."/>
            <person name="Siguier P."/>
            <person name="Alexander Thil Smith A."/>
            <person name="Van Dorsselaer A."/>
            <person name="Weissenbach J."/>
            <person name="Medigue C."/>
            <person name="Le Paslier D."/>
        </authorList>
    </citation>
    <scope>NUCLEOTIDE SEQUENCE</scope>
</reference>
<evidence type="ECO:0000256" key="9">
    <source>
        <dbReference type="ARBA" id="ARBA00023211"/>
    </source>
</evidence>
<keyword evidence="10" id="KW-0414">Isoprene biosynthesis</keyword>
<evidence type="ECO:0000256" key="6">
    <source>
        <dbReference type="ARBA" id="ARBA00022723"/>
    </source>
</evidence>
<dbReference type="GO" id="GO:0070402">
    <property type="term" value="F:NADPH binding"/>
    <property type="evidence" value="ECO:0007669"/>
    <property type="project" value="InterPro"/>
</dbReference>
<keyword evidence="8 15" id="KW-0560">Oxidoreductase</keyword>
<dbReference type="InterPro" id="IPR036291">
    <property type="entry name" value="NAD(P)-bd_dom_sf"/>
</dbReference>
<dbReference type="Pfam" id="PF08436">
    <property type="entry name" value="DXP_redisom_C"/>
    <property type="match status" value="1"/>
</dbReference>
<keyword evidence="6" id="KW-0479">Metal-binding</keyword>
<dbReference type="InterPro" id="IPR003821">
    <property type="entry name" value="DXP_reductoisomerase"/>
</dbReference>
<evidence type="ECO:0000256" key="3">
    <source>
        <dbReference type="ARBA" id="ARBA00005094"/>
    </source>
</evidence>
<dbReference type="PANTHER" id="PTHR30525">
    <property type="entry name" value="1-DEOXY-D-XYLULOSE 5-PHOSPHATE REDUCTOISOMERASE"/>
    <property type="match status" value="1"/>
</dbReference>
<name>E6QJX3_9ZZZZ</name>
<dbReference type="GO" id="GO:0030604">
    <property type="term" value="F:1-deoxy-D-xylulose-5-phosphate reductoisomerase activity"/>
    <property type="evidence" value="ECO:0007669"/>
    <property type="project" value="UniProtKB-EC"/>
</dbReference>
<evidence type="ECO:0000259" key="12">
    <source>
        <dbReference type="Pfam" id="PF02670"/>
    </source>
</evidence>
<evidence type="ECO:0000256" key="11">
    <source>
        <dbReference type="ARBA" id="ARBA00048543"/>
    </source>
</evidence>
<dbReference type="Pfam" id="PF02670">
    <property type="entry name" value="DXP_reductoisom"/>
    <property type="match status" value="1"/>
</dbReference>
<evidence type="ECO:0000259" key="13">
    <source>
        <dbReference type="Pfam" id="PF08436"/>
    </source>
</evidence>
<accession>E6QJX3</accession>
<dbReference type="AlphaFoldDB" id="E6QJX3"/>
<dbReference type="PANTHER" id="PTHR30525:SF0">
    <property type="entry name" value="1-DEOXY-D-XYLULOSE 5-PHOSPHATE REDUCTOISOMERASE, CHLOROPLASTIC"/>
    <property type="match status" value="1"/>
</dbReference>
<dbReference type="InterPro" id="IPR013512">
    <property type="entry name" value="DXP_reductoisomerase_N"/>
</dbReference>
<evidence type="ECO:0000256" key="4">
    <source>
        <dbReference type="ARBA" id="ARBA00006825"/>
    </source>
</evidence>
<dbReference type="SUPFAM" id="SSF51735">
    <property type="entry name" value="NAD(P)-binding Rossmann-fold domains"/>
    <property type="match status" value="1"/>
</dbReference>
<protein>
    <recommendedName>
        <fullName evidence="5">1-deoxy-D-xylulose-5-phosphate reductoisomerase</fullName>
        <ecNumber evidence="5">1.1.1.267</ecNumber>
    </recommendedName>
</protein>